<reference evidence="4 5" key="1">
    <citation type="journal article" date="2014" name="Nature">
        <title>The genomic substrate for adaptive radiation in African cichlid fish.</title>
        <authorList>
            <person name="Brawand D."/>
            <person name="Wagner C.E."/>
            <person name="Li Y.I."/>
            <person name="Malinsky M."/>
            <person name="Keller I."/>
            <person name="Fan S."/>
            <person name="Simakov O."/>
            <person name="Ng A.Y."/>
            <person name="Lim Z.W."/>
            <person name="Bezault E."/>
            <person name="Turner-Maier J."/>
            <person name="Johnson J."/>
            <person name="Alcazar R."/>
            <person name="Noh H.J."/>
            <person name="Russell P."/>
            <person name="Aken B."/>
            <person name="Alfoldi J."/>
            <person name="Amemiya C."/>
            <person name="Azzouzi N."/>
            <person name="Baroiller J.F."/>
            <person name="Barloy-Hubler F."/>
            <person name="Berlin A."/>
            <person name="Bloomquist R."/>
            <person name="Carleton K.L."/>
            <person name="Conte M.A."/>
            <person name="D'Cotta H."/>
            <person name="Eshel O."/>
            <person name="Gaffney L."/>
            <person name="Galibert F."/>
            <person name="Gante H.F."/>
            <person name="Gnerre S."/>
            <person name="Greuter L."/>
            <person name="Guyon R."/>
            <person name="Haddad N.S."/>
            <person name="Haerty W."/>
            <person name="Harris R.M."/>
            <person name="Hofmann H.A."/>
            <person name="Hourlier T."/>
            <person name="Hulata G."/>
            <person name="Jaffe D.B."/>
            <person name="Lara M."/>
            <person name="Lee A.P."/>
            <person name="MacCallum I."/>
            <person name="Mwaiko S."/>
            <person name="Nikaido M."/>
            <person name="Nishihara H."/>
            <person name="Ozouf-Costaz C."/>
            <person name="Penman D.J."/>
            <person name="Przybylski D."/>
            <person name="Rakotomanga M."/>
            <person name="Renn S.C.P."/>
            <person name="Ribeiro F.J."/>
            <person name="Ron M."/>
            <person name="Salzburger W."/>
            <person name="Sanchez-Pulido L."/>
            <person name="Santos M.E."/>
            <person name="Searle S."/>
            <person name="Sharpe T."/>
            <person name="Swofford R."/>
            <person name="Tan F.J."/>
            <person name="Williams L."/>
            <person name="Young S."/>
            <person name="Yin S."/>
            <person name="Okada N."/>
            <person name="Kocher T.D."/>
            <person name="Miska E.A."/>
            <person name="Lander E.S."/>
            <person name="Venkatesh B."/>
            <person name="Fernald R.D."/>
            <person name="Meyer A."/>
            <person name="Ponting C.P."/>
            <person name="Streelman J.T."/>
            <person name="Lindblad-Toh K."/>
            <person name="Seehausen O."/>
            <person name="Di Palma F."/>
        </authorList>
    </citation>
    <scope>NUCLEOTIDE SEQUENCE</scope>
</reference>
<feature type="signal peptide" evidence="2">
    <location>
        <begin position="1"/>
        <end position="37"/>
    </location>
</feature>
<dbReference type="PROSITE" id="PS50835">
    <property type="entry name" value="IG_LIKE"/>
    <property type="match status" value="6"/>
</dbReference>
<dbReference type="InterPro" id="IPR003599">
    <property type="entry name" value="Ig_sub"/>
</dbReference>
<feature type="chain" id="PRO_5018107444" evidence="2">
    <location>
        <begin position="38"/>
        <end position="949"/>
    </location>
</feature>
<reference evidence="4" key="2">
    <citation type="submission" date="2025-08" db="UniProtKB">
        <authorList>
            <consortium name="Ensembl"/>
        </authorList>
    </citation>
    <scope>IDENTIFICATION</scope>
</reference>
<dbReference type="InterPro" id="IPR013768">
    <property type="entry name" value="ICAM_N"/>
</dbReference>
<evidence type="ECO:0000256" key="1">
    <source>
        <dbReference type="SAM" id="Phobius"/>
    </source>
</evidence>
<evidence type="ECO:0000256" key="2">
    <source>
        <dbReference type="SAM" id="SignalP"/>
    </source>
</evidence>
<evidence type="ECO:0000313" key="4">
    <source>
        <dbReference type="Ensembl" id="ENSMZEP00005025222.1"/>
    </source>
</evidence>
<dbReference type="PANTHER" id="PTHR13771:SF9">
    <property type="entry name" value="INTERCELLULAR ADHESION MOLECULE 5"/>
    <property type="match status" value="1"/>
</dbReference>
<protein>
    <submittedName>
        <fullName evidence="4">Hemicentin-1</fullName>
    </submittedName>
</protein>
<feature type="domain" description="Ig-like" evidence="3">
    <location>
        <begin position="130"/>
        <end position="232"/>
    </location>
</feature>
<keyword evidence="1" id="KW-0812">Transmembrane</keyword>
<dbReference type="Ensembl" id="ENSMZET00005026044.1">
    <property type="protein sequence ID" value="ENSMZEP00005025222.1"/>
    <property type="gene ID" value="ENSMZEG00005018831.1"/>
</dbReference>
<evidence type="ECO:0000259" key="3">
    <source>
        <dbReference type="PROSITE" id="PS50835"/>
    </source>
</evidence>
<name>A0A3P9CT71_9CICH</name>
<dbReference type="SUPFAM" id="SSF48726">
    <property type="entry name" value="Immunoglobulin"/>
    <property type="match status" value="8"/>
</dbReference>
<feature type="transmembrane region" description="Helical" evidence="1">
    <location>
        <begin position="901"/>
        <end position="923"/>
    </location>
</feature>
<dbReference type="InterPro" id="IPR007110">
    <property type="entry name" value="Ig-like_dom"/>
</dbReference>
<keyword evidence="5" id="KW-1185">Reference proteome</keyword>
<keyword evidence="1" id="KW-0472">Membrane</keyword>
<dbReference type="GeneTree" id="ENSGT00940000159005"/>
<dbReference type="Pfam" id="PF03921">
    <property type="entry name" value="ICAM_N"/>
    <property type="match status" value="1"/>
</dbReference>
<dbReference type="GO" id="GO:0007155">
    <property type="term" value="P:cell adhesion"/>
    <property type="evidence" value="ECO:0007669"/>
    <property type="project" value="InterPro"/>
</dbReference>
<accession>A0A3P9CT71</accession>
<keyword evidence="2" id="KW-0732">Signal</keyword>
<dbReference type="InterPro" id="IPR047012">
    <property type="entry name" value="ICAM_VCAM"/>
</dbReference>
<dbReference type="Gene3D" id="2.60.40.10">
    <property type="entry name" value="Immunoglobulins"/>
    <property type="match status" value="8"/>
</dbReference>
<feature type="domain" description="Ig-like" evidence="3">
    <location>
        <begin position="696"/>
        <end position="806"/>
    </location>
</feature>
<dbReference type="InterPro" id="IPR003598">
    <property type="entry name" value="Ig_sub2"/>
</dbReference>
<dbReference type="Proteomes" id="UP000265160">
    <property type="component" value="LG4"/>
</dbReference>
<proteinExistence type="predicted"/>
<organism evidence="4 5">
    <name type="scientific">Maylandia zebra</name>
    <name type="common">zebra mbuna</name>
    <dbReference type="NCBI Taxonomy" id="106582"/>
    <lineage>
        <taxon>Eukaryota</taxon>
        <taxon>Metazoa</taxon>
        <taxon>Chordata</taxon>
        <taxon>Craniata</taxon>
        <taxon>Vertebrata</taxon>
        <taxon>Euteleostomi</taxon>
        <taxon>Actinopterygii</taxon>
        <taxon>Neopterygii</taxon>
        <taxon>Teleostei</taxon>
        <taxon>Neoteleostei</taxon>
        <taxon>Acanthomorphata</taxon>
        <taxon>Ovalentaria</taxon>
        <taxon>Cichlomorphae</taxon>
        <taxon>Cichliformes</taxon>
        <taxon>Cichlidae</taxon>
        <taxon>African cichlids</taxon>
        <taxon>Pseudocrenilabrinae</taxon>
        <taxon>Haplochromini</taxon>
        <taxon>Maylandia</taxon>
        <taxon>Maylandia zebra complex</taxon>
    </lineage>
</organism>
<dbReference type="SMART" id="SM00408">
    <property type="entry name" value="IGc2"/>
    <property type="match status" value="3"/>
</dbReference>
<dbReference type="Pfam" id="PF13895">
    <property type="entry name" value="Ig_2"/>
    <property type="match status" value="1"/>
</dbReference>
<dbReference type="SMART" id="SM00409">
    <property type="entry name" value="IG"/>
    <property type="match status" value="5"/>
</dbReference>
<feature type="domain" description="Ig-like" evidence="3">
    <location>
        <begin position="527"/>
        <end position="606"/>
    </location>
</feature>
<feature type="domain" description="Ig-like" evidence="3">
    <location>
        <begin position="237"/>
        <end position="313"/>
    </location>
</feature>
<dbReference type="GO" id="GO:0005178">
    <property type="term" value="F:integrin binding"/>
    <property type="evidence" value="ECO:0007669"/>
    <property type="project" value="InterPro"/>
</dbReference>
<sequence length="949" mass="106232">MLLKHCSIHLIPSACCPSMLPVRMLSILILLFSLCNADSICTTELKTDPPEIIAEYGGIPVIVNCTTRLGDHYGLYWRVGNESSDTEDEEMFISHLVPVSDWNVTAECKMKFNESYECSKELKVILFNNPEVFHSVQLVNVIGEETQYRLQCDIINVAPVQYVTVSWYKNSEKIQTESFNDTTTKTPVNESSILRVNISREENVVEFRCEAQLDFGPHRPKLPAISKTHRVSAHYAPELKTQNSADDTYALEGTNITLSCEAVGNPLPVYNWICDGKNMLENTTSLSLPRVHGNKTCACTATNYLGNITKTIHLHVEPRGCPLTLTPSETVVKFGDPVSINCSTSARYVEGMGWEAPFGGTGFERPPVVTWRVEKLEEWTPSPSCYATLVDGSQCAVSPVITVYKTPNIVSIYPLNQSQMMEEQVHIVPYNKETRTQYWLRCDIINVAPVQHLTVRWYKNNKTIQTESFNDTTTKTLVNESSILRIDISREEKATEFRCEAELDFGPHGLKLPAISQTHRVSAHYAPEINTSCTVDISPLEGTNITLSCEAVGNPPPVYNWTCDGENMLENTNSLNITRVDRNKTCTCTATNYLGNITKTINVHITPRGCPLTLAPSEMVVRFGDPVSIKCSTSATDVAEMAWVTPAGDKEFKPGSDVTWMVKNLKWWTPSPFCSITLNDNFQCSVSPVIIVYKTPETVSISEMNHGLMLKHKEDKQYTKTQYKLQCDIINVAPVQYLTITWYKNNKIIKTESFSDTTKTPVNESSILRVNISKEEKVVELRCEAKLDFGPRGPKLPAISQTHNVSAHYAPEVNTKDSNHDYLLEGSNITLSCEAEGNPPSVYNWTCDGENMLANTNSLNITRVNRTKTCTCTAANYLGSVTKTINVHVEPRGKTNKITFAVIWALPFVAAIIISIFIVFYCCNQWKKHGHYSFVSDKDIPLTQTNGNK</sequence>
<feature type="domain" description="Ig-like" evidence="3">
    <location>
        <begin position="811"/>
        <end position="886"/>
    </location>
</feature>
<keyword evidence="1" id="KW-1133">Transmembrane helix</keyword>
<dbReference type="InterPro" id="IPR013783">
    <property type="entry name" value="Ig-like_fold"/>
</dbReference>
<dbReference type="AlphaFoldDB" id="A0A3P9CT71"/>
<reference evidence="4" key="3">
    <citation type="submission" date="2025-09" db="UniProtKB">
        <authorList>
            <consortium name="Ensembl"/>
        </authorList>
    </citation>
    <scope>IDENTIFICATION</scope>
</reference>
<dbReference type="InterPro" id="IPR036179">
    <property type="entry name" value="Ig-like_dom_sf"/>
</dbReference>
<dbReference type="PANTHER" id="PTHR13771">
    <property type="entry name" value="INTERCELLULAR ADHESION MOLECULE"/>
    <property type="match status" value="1"/>
</dbReference>
<dbReference type="Pfam" id="PF13927">
    <property type="entry name" value="Ig_3"/>
    <property type="match status" value="1"/>
</dbReference>
<evidence type="ECO:0000313" key="5">
    <source>
        <dbReference type="Proteomes" id="UP000265160"/>
    </source>
</evidence>
<dbReference type="STRING" id="106582.ENSMZEP00005025222"/>
<feature type="domain" description="Ig-like" evidence="3">
    <location>
        <begin position="407"/>
        <end position="522"/>
    </location>
</feature>